<dbReference type="OrthoDB" id="9800709at2"/>
<reference evidence="4 5" key="1">
    <citation type="submission" date="2019-01" db="EMBL/GenBank/DDBJ databases">
        <title>Zoogloea oleivorans genome sequencing and assembly.</title>
        <authorList>
            <person name="Tancsics A."/>
            <person name="Farkas M."/>
            <person name="Kriszt B."/>
            <person name="Maroti G."/>
            <person name="Horvath B."/>
        </authorList>
    </citation>
    <scope>NUCLEOTIDE SEQUENCE [LARGE SCALE GENOMIC DNA]</scope>
    <source>
        <strain evidence="4 5">Buc</strain>
    </source>
</reference>
<dbReference type="Pfam" id="PF03459">
    <property type="entry name" value="TOBE"/>
    <property type="match status" value="2"/>
</dbReference>
<dbReference type="PANTHER" id="PTHR30432">
    <property type="entry name" value="TRANSCRIPTIONAL REGULATOR MODE"/>
    <property type="match status" value="1"/>
</dbReference>
<dbReference type="InterPro" id="IPR005116">
    <property type="entry name" value="Transp-assoc_OB_typ1"/>
</dbReference>
<dbReference type="InterPro" id="IPR008995">
    <property type="entry name" value="Mo/tungstate-bd_C_term_dom"/>
</dbReference>
<dbReference type="NCBIfam" id="TIGR00638">
    <property type="entry name" value="Mop"/>
    <property type="match status" value="2"/>
</dbReference>
<evidence type="ECO:0000256" key="1">
    <source>
        <dbReference type="ARBA" id="ARBA00022505"/>
    </source>
</evidence>
<proteinExistence type="predicted"/>
<dbReference type="Proteomes" id="UP000389128">
    <property type="component" value="Unassembled WGS sequence"/>
</dbReference>
<evidence type="ECO:0000313" key="4">
    <source>
        <dbReference type="EMBL" id="TYC56030.1"/>
    </source>
</evidence>
<dbReference type="AlphaFoldDB" id="A0A6C2CPN5"/>
<dbReference type="PANTHER" id="PTHR30432:SF1">
    <property type="entry name" value="DNA-BINDING TRANSCRIPTIONAL DUAL REGULATOR MODE"/>
    <property type="match status" value="1"/>
</dbReference>
<evidence type="ECO:0000313" key="5">
    <source>
        <dbReference type="Proteomes" id="UP000389128"/>
    </source>
</evidence>
<evidence type="ECO:0000259" key="3">
    <source>
        <dbReference type="PROSITE" id="PS51866"/>
    </source>
</evidence>
<dbReference type="GO" id="GO:0015689">
    <property type="term" value="P:molybdate ion transport"/>
    <property type="evidence" value="ECO:0007669"/>
    <property type="project" value="InterPro"/>
</dbReference>
<evidence type="ECO:0000256" key="2">
    <source>
        <dbReference type="PROSITE-ProRule" id="PRU01213"/>
    </source>
</evidence>
<feature type="domain" description="Mop" evidence="3">
    <location>
        <begin position="2"/>
        <end position="68"/>
    </location>
</feature>
<dbReference type="InterPro" id="IPR004606">
    <property type="entry name" value="Mop_domain"/>
</dbReference>
<accession>A0A6C2CPN5</accession>
<protein>
    <submittedName>
        <fullName evidence="4">Transporter</fullName>
    </submittedName>
</protein>
<dbReference type="SUPFAM" id="SSF50331">
    <property type="entry name" value="MOP-like"/>
    <property type="match status" value="2"/>
</dbReference>
<feature type="domain" description="Mop" evidence="3">
    <location>
        <begin position="74"/>
        <end position="140"/>
    </location>
</feature>
<dbReference type="EMBL" id="SDKK01000012">
    <property type="protein sequence ID" value="TYC56030.1"/>
    <property type="molecule type" value="Genomic_DNA"/>
</dbReference>
<comment type="caution">
    <text evidence="4">The sequence shown here is derived from an EMBL/GenBank/DDBJ whole genome shotgun (WGS) entry which is preliminary data.</text>
</comment>
<sequence>MKISARNVFDGTVEAVKPGAINSEVDIALPGGMKIVATVTNDSITELGLTAGKAVKALIKASSVLVLADGSGVKLSARNRLEGTISGLIEGPVSTEVAITLPNGYKVYATITHEASVALGLKPGLPATAVFKAPSVILGVSA</sequence>
<dbReference type="Gene3D" id="2.40.50.100">
    <property type="match status" value="2"/>
</dbReference>
<gene>
    <name evidence="4" type="ORF">ETQ85_14165</name>
</gene>
<dbReference type="RefSeq" id="WP_148579719.1">
    <property type="nucleotide sequence ID" value="NZ_SDKK01000012.1"/>
</dbReference>
<name>A0A6C2CPN5_9RHOO</name>
<organism evidence="4 5">
    <name type="scientific">Zoogloea oleivorans</name>
    <dbReference type="NCBI Taxonomy" id="1552750"/>
    <lineage>
        <taxon>Bacteria</taxon>
        <taxon>Pseudomonadati</taxon>
        <taxon>Pseudomonadota</taxon>
        <taxon>Betaproteobacteria</taxon>
        <taxon>Rhodocyclales</taxon>
        <taxon>Zoogloeaceae</taxon>
        <taxon>Zoogloea</taxon>
    </lineage>
</organism>
<keyword evidence="5" id="KW-1185">Reference proteome</keyword>
<dbReference type="InterPro" id="IPR051815">
    <property type="entry name" value="Molybdate_resp_trans_reg"/>
</dbReference>
<keyword evidence="1 2" id="KW-0500">Molybdenum</keyword>
<dbReference type="PROSITE" id="PS51866">
    <property type="entry name" value="MOP"/>
    <property type="match status" value="2"/>
</dbReference>